<dbReference type="RefSeq" id="WP_188951913.1">
    <property type="nucleotide sequence ID" value="NZ_BMIB01000002.1"/>
</dbReference>
<keyword evidence="5 7" id="KW-1133">Transmembrane helix</keyword>
<feature type="domain" description="MgtC/SapB/SrpB/YhiD N-terminal" evidence="8">
    <location>
        <begin position="12"/>
        <end position="142"/>
    </location>
</feature>
<comment type="similarity">
    <text evidence="2">Belongs to the MgtC/SapB family.</text>
</comment>
<keyword evidence="3" id="KW-1003">Cell membrane</keyword>
<reference evidence="9" key="2">
    <citation type="submission" date="2020-09" db="EMBL/GenBank/DDBJ databases">
        <authorList>
            <person name="Sun Q."/>
            <person name="Zhou Y."/>
        </authorList>
    </citation>
    <scope>NUCLEOTIDE SEQUENCE</scope>
    <source>
        <strain evidence="9">CGMCC 1.15290</strain>
    </source>
</reference>
<dbReference type="InterPro" id="IPR049177">
    <property type="entry name" value="MgtC_SapB_SrpB_YhiD_N"/>
</dbReference>
<gene>
    <name evidence="9" type="ORF">GCM10011379_20240</name>
</gene>
<evidence type="ECO:0000256" key="5">
    <source>
        <dbReference type="ARBA" id="ARBA00022989"/>
    </source>
</evidence>
<feature type="transmembrane region" description="Helical" evidence="7">
    <location>
        <begin position="120"/>
        <end position="140"/>
    </location>
</feature>
<dbReference type="PANTHER" id="PTHR33778:SF1">
    <property type="entry name" value="MAGNESIUM TRANSPORTER YHID-RELATED"/>
    <property type="match status" value="1"/>
</dbReference>
<protein>
    <submittedName>
        <fullName evidence="9">Transporter</fullName>
    </submittedName>
</protein>
<evidence type="ECO:0000313" key="9">
    <source>
        <dbReference type="EMBL" id="GGH66258.1"/>
    </source>
</evidence>
<dbReference type="AlphaFoldDB" id="A0A917MVK0"/>
<dbReference type="Proteomes" id="UP000627292">
    <property type="component" value="Unassembled WGS sequence"/>
</dbReference>
<sequence length="225" mass="24255">MLLEWSEVLLRLGLAAVLGGAVGLERERKDWTAGMRTHMMVCVGASLAMLVSSFGFEDILGRPDVELDPSRVAAQVVSGMGFIGAGTIIVLKEGVIKGLTTASGLWTVAAIGLATGGGMYFAALAATVLAIIILWVLQLFEKKVSSRLAPRGITIMLARQEQSAAIVNELLGRQHLDIAYCNIAKSDEGYQLSFRFKNISRQELAGIMGEFQSAEGVKEINWRNK</sequence>
<keyword evidence="10" id="KW-1185">Reference proteome</keyword>
<dbReference type="PRINTS" id="PR01837">
    <property type="entry name" value="MGTCSAPBPROT"/>
</dbReference>
<dbReference type="Pfam" id="PF02308">
    <property type="entry name" value="MgtC"/>
    <property type="match status" value="1"/>
</dbReference>
<feature type="transmembrane region" description="Helical" evidence="7">
    <location>
        <begin position="72"/>
        <end position="91"/>
    </location>
</feature>
<accession>A0A917MVK0</accession>
<evidence type="ECO:0000259" key="8">
    <source>
        <dbReference type="Pfam" id="PF02308"/>
    </source>
</evidence>
<dbReference type="GO" id="GO:0005886">
    <property type="term" value="C:plasma membrane"/>
    <property type="evidence" value="ECO:0007669"/>
    <property type="project" value="UniProtKB-SubCell"/>
</dbReference>
<dbReference type="EMBL" id="BMIB01000002">
    <property type="protein sequence ID" value="GGH66258.1"/>
    <property type="molecule type" value="Genomic_DNA"/>
</dbReference>
<feature type="transmembrane region" description="Helical" evidence="7">
    <location>
        <begin position="6"/>
        <end position="25"/>
    </location>
</feature>
<evidence type="ECO:0000256" key="4">
    <source>
        <dbReference type="ARBA" id="ARBA00022692"/>
    </source>
</evidence>
<keyword evidence="4 7" id="KW-0812">Transmembrane</keyword>
<comment type="caution">
    <text evidence="9">The sequence shown here is derived from an EMBL/GenBank/DDBJ whole genome shotgun (WGS) entry which is preliminary data.</text>
</comment>
<dbReference type="InterPro" id="IPR003416">
    <property type="entry name" value="MgtC/SapB/SrpB/YhiD_fam"/>
</dbReference>
<comment type="subcellular location">
    <subcellularLocation>
        <location evidence="1">Cell membrane</location>
        <topology evidence="1">Multi-pass membrane protein</topology>
    </subcellularLocation>
</comment>
<reference evidence="9" key="1">
    <citation type="journal article" date="2014" name="Int. J. Syst. Evol. Microbiol.">
        <title>Complete genome sequence of Corynebacterium casei LMG S-19264T (=DSM 44701T), isolated from a smear-ripened cheese.</title>
        <authorList>
            <consortium name="US DOE Joint Genome Institute (JGI-PGF)"/>
            <person name="Walter F."/>
            <person name="Albersmeier A."/>
            <person name="Kalinowski J."/>
            <person name="Ruckert C."/>
        </authorList>
    </citation>
    <scope>NUCLEOTIDE SEQUENCE</scope>
    <source>
        <strain evidence="9">CGMCC 1.15290</strain>
    </source>
</reference>
<organism evidence="9 10">
    <name type="scientific">Filimonas zeae</name>
    <dbReference type="NCBI Taxonomy" id="1737353"/>
    <lineage>
        <taxon>Bacteria</taxon>
        <taxon>Pseudomonadati</taxon>
        <taxon>Bacteroidota</taxon>
        <taxon>Chitinophagia</taxon>
        <taxon>Chitinophagales</taxon>
        <taxon>Chitinophagaceae</taxon>
        <taxon>Filimonas</taxon>
    </lineage>
</organism>
<feature type="transmembrane region" description="Helical" evidence="7">
    <location>
        <begin position="37"/>
        <end position="56"/>
    </location>
</feature>
<proteinExistence type="inferred from homology"/>
<keyword evidence="6 7" id="KW-0472">Membrane</keyword>
<name>A0A917MVK0_9BACT</name>
<evidence type="ECO:0000256" key="3">
    <source>
        <dbReference type="ARBA" id="ARBA00022475"/>
    </source>
</evidence>
<evidence type="ECO:0000256" key="1">
    <source>
        <dbReference type="ARBA" id="ARBA00004651"/>
    </source>
</evidence>
<evidence type="ECO:0000313" key="10">
    <source>
        <dbReference type="Proteomes" id="UP000627292"/>
    </source>
</evidence>
<evidence type="ECO:0000256" key="6">
    <source>
        <dbReference type="ARBA" id="ARBA00023136"/>
    </source>
</evidence>
<evidence type="ECO:0000256" key="2">
    <source>
        <dbReference type="ARBA" id="ARBA00009298"/>
    </source>
</evidence>
<evidence type="ECO:0000256" key="7">
    <source>
        <dbReference type="SAM" id="Phobius"/>
    </source>
</evidence>
<dbReference type="PANTHER" id="PTHR33778">
    <property type="entry name" value="PROTEIN MGTC"/>
    <property type="match status" value="1"/>
</dbReference>